<dbReference type="InterPro" id="IPR036318">
    <property type="entry name" value="FAD-bd_PCMH-like_sf"/>
</dbReference>
<comment type="similarity">
    <text evidence="1">Belongs to the oxygen-dependent FAD-linked oxidoreductase family.</text>
</comment>
<dbReference type="InterPro" id="IPR016166">
    <property type="entry name" value="FAD-bd_PCMH"/>
</dbReference>
<reference evidence="5" key="1">
    <citation type="submission" date="2022-12" db="EMBL/GenBank/DDBJ databases">
        <authorList>
            <person name="Petersen C."/>
        </authorList>
    </citation>
    <scope>NUCLEOTIDE SEQUENCE</scope>
    <source>
        <strain evidence="5">IBT 35673</strain>
    </source>
</reference>
<dbReference type="GO" id="GO:0071949">
    <property type="term" value="F:FAD binding"/>
    <property type="evidence" value="ECO:0007669"/>
    <property type="project" value="InterPro"/>
</dbReference>
<evidence type="ECO:0000313" key="6">
    <source>
        <dbReference type="Proteomes" id="UP001147695"/>
    </source>
</evidence>
<dbReference type="AlphaFoldDB" id="A0A9W9UPZ2"/>
<dbReference type="Gene3D" id="3.30.465.10">
    <property type="match status" value="2"/>
</dbReference>
<feature type="domain" description="FAD-binding PCMH-type" evidence="4">
    <location>
        <begin position="122"/>
        <end position="302"/>
    </location>
</feature>
<feature type="signal peptide" evidence="3">
    <location>
        <begin position="1"/>
        <end position="16"/>
    </location>
</feature>
<dbReference type="PANTHER" id="PTHR13878:SF91">
    <property type="entry name" value="FAD BINDING DOMAIN PROTEIN (AFU_ORTHOLOGUE AFUA_6G12070)-RELATED"/>
    <property type="match status" value="1"/>
</dbReference>
<dbReference type="EMBL" id="JAPZBQ010000001">
    <property type="protein sequence ID" value="KAJ5352947.1"/>
    <property type="molecule type" value="Genomic_DNA"/>
</dbReference>
<dbReference type="Pfam" id="PF01565">
    <property type="entry name" value="FAD_binding_4"/>
    <property type="match status" value="1"/>
</dbReference>
<dbReference type="Pfam" id="PF08031">
    <property type="entry name" value="BBE"/>
    <property type="match status" value="1"/>
</dbReference>
<evidence type="ECO:0000313" key="5">
    <source>
        <dbReference type="EMBL" id="KAJ5352947.1"/>
    </source>
</evidence>
<dbReference type="SUPFAM" id="SSF56176">
    <property type="entry name" value="FAD-binding/transporter-associated domain-like"/>
    <property type="match status" value="1"/>
</dbReference>
<accession>A0A9W9UPZ2</accession>
<protein>
    <recommendedName>
        <fullName evidence="4">FAD-binding PCMH-type domain-containing protein</fullName>
    </recommendedName>
</protein>
<dbReference type="PANTHER" id="PTHR13878">
    <property type="entry name" value="GULONOLACTONE OXIDASE"/>
    <property type="match status" value="1"/>
</dbReference>
<organism evidence="5 6">
    <name type="scientific">Penicillium brevicompactum</name>
    <dbReference type="NCBI Taxonomy" id="5074"/>
    <lineage>
        <taxon>Eukaryota</taxon>
        <taxon>Fungi</taxon>
        <taxon>Dikarya</taxon>
        <taxon>Ascomycota</taxon>
        <taxon>Pezizomycotina</taxon>
        <taxon>Eurotiomycetes</taxon>
        <taxon>Eurotiomycetidae</taxon>
        <taxon>Eurotiales</taxon>
        <taxon>Aspergillaceae</taxon>
        <taxon>Penicillium</taxon>
    </lineage>
</organism>
<keyword evidence="3" id="KW-0732">Signal</keyword>
<evidence type="ECO:0000256" key="2">
    <source>
        <dbReference type="ARBA" id="ARBA00023002"/>
    </source>
</evidence>
<evidence type="ECO:0000256" key="3">
    <source>
        <dbReference type="SAM" id="SignalP"/>
    </source>
</evidence>
<evidence type="ECO:0000259" key="4">
    <source>
        <dbReference type="PROSITE" id="PS51387"/>
    </source>
</evidence>
<dbReference type="GO" id="GO:0016491">
    <property type="term" value="F:oxidoreductase activity"/>
    <property type="evidence" value="ECO:0007669"/>
    <property type="project" value="UniProtKB-KW"/>
</dbReference>
<dbReference type="PROSITE" id="PS51387">
    <property type="entry name" value="FAD_PCMH"/>
    <property type="match status" value="1"/>
</dbReference>
<comment type="caution">
    <text evidence="5">The sequence shown here is derived from an EMBL/GenBank/DDBJ whole genome shotgun (WGS) entry which is preliminary data.</text>
</comment>
<gene>
    <name evidence="5" type="ORF">N7452_001921</name>
</gene>
<evidence type="ECO:0000256" key="1">
    <source>
        <dbReference type="ARBA" id="ARBA00005466"/>
    </source>
</evidence>
<dbReference type="InterPro" id="IPR050432">
    <property type="entry name" value="FAD-linked_Oxidoreductases_BP"/>
</dbReference>
<dbReference type="InterPro" id="IPR006094">
    <property type="entry name" value="Oxid_FAD_bind_N"/>
</dbReference>
<name>A0A9W9UPZ2_PENBR</name>
<feature type="chain" id="PRO_5040755423" description="FAD-binding PCMH-type domain-containing protein" evidence="3">
    <location>
        <begin position="17"/>
        <end position="578"/>
    </location>
</feature>
<keyword evidence="2" id="KW-0560">Oxidoreductase</keyword>
<dbReference type="Proteomes" id="UP001147695">
    <property type="component" value="Unassembled WGS sequence"/>
</dbReference>
<proteinExistence type="inferred from homology"/>
<reference evidence="5" key="2">
    <citation type="journal article" date="2023" name="IMA Fungus">
        <title>Comparative genomic study of the Penicillium genus elucidates a diverse pangenome and 15 lateral gene transfer events.</title>
        <authorList>
            <person name="Petersen C."/>
            <person name="Sorensen T."/>
            <person name="Nielsen M.R."/>
            <person name="Sondergaard T.E."/>
            <person name="Sorensen J.L."/>
            <person name="Fitzpatrick D.A."/>
            <person name="Frisvad J.C."/>
            <person name="Nielsen K.L."/>
        </authorList>
    </citation>
    <scope>NUCLEOTIDE SEQUENCE</scope>
    <source>
        <strain evidence="5">IBT 35673</strain>
    </source>
</reference>
<dbReference type="InterPro" id="IPR012951">
    <property type="entry name" value="BBE"/>
</dbReference>
<sequence>MLSMLSILAFLAGASSASPAVAPQCRCMPTDSCWPSAEDWSKFNSTVGGRLIKTVPLAVSCHDPSYNGTECQYLRSQWTQPALHLANLGIRTESDASSSSIMAAAVANESCDPFTAVSSPCRLGNMVSYAVSVSTPAEIAQTMTYAADKNIRLVIRNTGHDYMGKSTGAGALSIWTHHLKEITINHNYTSPHYTGPAVTVGAGVQGGEVYAALQKQHLVMVGGECATVGPAGGYTQGGGHSALSSRYGLGADQALEWEVIDGQGRLLRASKTENSDLYWALSGGGGGTYGVVTSLTVKAFPDFPVAGVVLEFESNPDNLDPFYDAVEFYHSLVPTLTAAGGMAIANVMSSSFLLTPLTLPDTTVERALELVTPFTDKLDQLNISYAMNLTHFPSYTDHYNALIEPNPTQLVNNGQYGGKLIPLEVVEQSNSALTAVMRSITQDGVAFTSIALNVSSAVTGTTNNSILPSWRTAAMDVILATTWPEKANLGEMKQLADDMTNKWMPMLSSLTSDPGCYMNEADPQQPNWQEAFYGVNYDRLLAIKNKYDPHGNFYAHTAVGSDKWVQESDGRLCRVGSS</sequence>
<dbReference type="InterPro" id="IPR016169">
    <property type="entry name" value="FAD-bd_PCMH_sub2"/>
</dbReference>